<name>A0ABR0ZSX4_HUSHU</name>
<evidence type="ECO:0000256" key="6">
    <source>
        <dbReference type="SAM" id="MobiDB-lite"/>
    </source>
</evidence>
<dbReference type="InterPro" id="IPR039910">
    <property type="entry name" value="D15-like"/>
</dbReference>
<comment type="caution">
    <text evidence="8">The sequence shown here is derived from an EMBL/GenBank/DDBJ whole genome shotgun (WGS) entry which is preliminary data.</text>
</comment>
<comment type="subcellular location">
    <subcellularLocation>
        <location evidence="1">Mitochondrion outer membrane</location>
        <topology evidence="1">Multi-pass membrane protein</topology>
    </subcellularLocation>
</comment>
<dbReference type="PANTHER" id="PTHR12815">
    <property type="entry name" value="SORTING AND ASSEMBLY MACHINERY SAMM50 PROTEIN FAMILY MEMBER"/>
    <property type="match status" value="1"/>
</dbReference>
<dbReference type="Gene3D" id="3.10.20.310">
    <property type="entry name" value="membrane protein fhac"/>
    <property type="match status" value="1"/>
</dbReference>
<sequence>MGTVHARSLDPLPMSGPDFGVHGDDAELVEVEPETKQEVLENKDVVVQRVHIDGLGRTKDDLLGYEIAEVFTATNLIDVMKKSHEAREKLLRLGIFRQVEVVIDTSDGEDALSNGVDVTFEVAELRRLTGSYNTMVGNNEGSMVLGLKLPNVLGRAEKLTFQFSYGTKETSYGLSFFKPQPGHFDRNLSINMYKVSGQFPWSSLRETDRGVSTEINFPIWKTNHTLKWEGVWRELGCLARTASFAVREESGHSLKSSISHAMVIDTRNSAILPRRGALLKINQELAGYTGGDASFLKEDFEIQLNKRLFWDSVLSTSLWGGLLVPIGDQPSCIADRFYLGGPTSVRGFSMYSIGPQSEGDYLGGEAYWAGGMHLYTPLPFRPGRGGFGDLFRTHFFLNAGNLCNLNYGEGPRAHLQKLAECIRWSYGAGIVLRLGNIARLELNYCIPMGVQSGDRICDGVQFGAGIRFL</sequence>
<dbReference type="PROSITE" id="PS51779">
    <property type="entry name" value="POTRA"/>
    <property type="match status" value="1"/>
</dbReference>
<comment type="similarity">
    <text evidence="2">Belongs to the SAM50/omp85 family.</text>
</comment>
<organism evidence="8 9">
    <name type="scientific">Huso huso</name>
    <name type="common">Beluga</name>
    <name type="synonym">Acipenser huso</name>
    <dbReference type="NCBI Taxonomy" id="61971"/>
    <lineage>
        <taxon>Eukaryota</taxon>
        <taxon>Metazoa</taxon>
        <taxon>Chordata</taxon>
        <taxon>Craniata</taxon>
        <taxon>Vertebrata</taxon>
        <taxon>Euteleostomi</taxon>
        <taxon>Actinopterygii</taxon>
        <taxon>Chondrostei</taxon>
        <taxon>Acipenseriformes</taxon>
        <taxon>Acipenseridae</taxon>
        <taxon>Huso</taxon>
    </lineage>
</organism>
<feature type="region of interest" description="Disordered" evidence="6">
    <location>
        <begin position="1"/>
        <end position="22"/>
    </location>
</feature>
<evidence type="ECO:0000256" key="5">
    <source>
        <dbReference type="ARBA" id="ARBA00023136"/>
    </source>
</evidence>
<dbReference type="EMBL" id="JAHFZB010000007">
    <property type="protein sequence ID" value="KAK6487914.1"/>
    <property type="molecule type" value="Genomic_DNA"/>
</dbReference>
<evidence type="ECO:0000256" key="4">
    <source>
        <dbReference type="ARBA" id="ARBA00022692"/>
    </source>
</evidence>
<dbReference type="PANTHER" id="PTHR12815:SF18">
    <property type="entry name" value="SORTING AND ASSEMBLY MACHINERY COMPONENT 50 HOMOLOG"/>
    <property type="match status" value="1"/>
</dbReference>
<evidence type="ECO:0000259" key="7">
    <source>
        <dbReference type="PROSITE" id="PS51779"/>
    </source>
</evidence>
<evidence type="ECO:0000256" key="3">
    <source>
        <dbReference type="ARBA" id="ARBA00022452"/>
    </source>
</evidence>
<evidence type="ECO:0000313" key="8">
    <source>
        <dbReference type="EMBL" id="KAK6487914.1"/>
    </source>
</evidence>
<reference evidence="8 9" key="1">
    <citation type="submission" date="2021-05" db="EMBL/GenBank/DDBJ databases">
        <authorList>
            <person name="Zahm M."/>
            <person name="Klopp C."/>
            <person name="Cabau C."/>
            <person name="Kuhl H."/>
            <person name="Suciu R."/>
            <person name="Ciorpac M."/>
            <person name="Holostenco D."/>
            <person name="Gessner J."/>
            <person name="Wuertz S."/>
            <person name="Hohne C."/>
            <person name="Stock M."/>
            <person name="Gislard M."/>
            <person name="Lluch J."/>
            <person name="Milhes M."/>
            <person name="Lampietro C."/>
            <person name="Lopez Roques C."/>
            <person name="Donnadieu C."/>
            <person name="Du K."/>
            <person name="Schartl M."/>
            <person name="Guiguen Y."/>
        </authorList>
    </citation>
    <scope>NUCLEOTIDE SEQUENCE [LARGE SCALE GENOMIC DNA]</scope>
    <source>
        <strain evidence="8">Hh-F2</strain>
        <tissue evidence="8">Blood</tissue>
    </source>
</reference>
<gene>
    <name evidence="8" type="ORF">HHUSO_G9229</name>
</gene>
<keyword evidence="4" id="KW-0812">Transmembrane</keyword>
<keyword evidence="9" id="KW-1185">Reference proteome</keyword>
<protein>
    <submittedName>
        <fullName evidence="8">Sorting and assembly machinery component 50-like protein A</fullName>
    </submittedName>
</protein>
<dbReference type="Proteomes" id="UP001369086">
    <property type="component" value="Unassembled WGS sequence"/>
</dbReference>
<evidence type="ECO:0000256" key="2">
    <source>
        <dbReference type="ARBA" id="ARBA00010913"/>
    </source>
</evidence>
<keyword evidence="5" id="KW-0472">Membrane</keyword>
<dbReference type="Gene3D" id="2.40.160.50">
    <property type="entry name" value="membrane protein fhac: a member of the omp85/tpsb transporter family"/>
    <property type="match status" value="1"/>
</dbReference>
<dbReference type="InterPro" id="IPR000184">
    <property type="entry name" value="Bac_surfAg_D15"/>
</dbReference>
<evidence type="ECO:0000313" key="9">
    <source>
        <dbReference type="Proteomes" id="UP001369086"/>
    </source>
</evidence>
<proteinExistence type="inferred from homology"/>
<evidence type="ECO:0000256" key="1">
    <source>
        <dbReference type="ARBA" id="ARBA00004374"/>
    </source>
</evidence>
<keyword evidence="3" id="KW-1134">Transmembrane beta strand</keyword>
<dbReference type="Pfam" id="PF01103">
    <property type="entry name" value="Omp85"/>
    <property type="match status" value="1"/>
</dbReference>
<feature type="domain" description="POTRA" evidence="7">
    <location>
        <begin position="45"/>
        <end position="125"/>
    </location>
</feature>
<dbReference type="InterPro" id="IPR034746">
    <property type="entry name" value="POTRA"/>
</dbReference>
<accession>A0ABR0ZSX4</accession>